<reference evidence="2 3" key="2">
    <citation type="submission" date="2018-11" db="EMBL/GenBank/DDBJ databases">
        <authorList>
            <consortium name="Pathogen Informatics"/>
        </authorList>
    </citation>
    <scope>NUCLEOTIDE SEQUENCE [LARGE SCALE GENOMIC DNA]</scope>
</reference>
<protein>
    <submittedName>
        <fullName evidence="4">BTB domain-containing protein</fullName>
    </submittedName>
</protein>
<evidence type="ECO:0000313" key="2">
    <source>
        <dbReference type="EMBL" id="VDL67792.1"/>
    </source>
</evidence>
<evidence type="ECO:0000313" key="4">
    <source>
        <dbReference type="WBParaSite" id="NBR_0000420201-mRNA-1"/>
    </source>
</evidence>
<evidence type="ECO:0000313" key="3">
    <source>
        <dbReference type="Proteomes" id="UP000271162"/>
    </source>
</evidence>
<sequence>MRVGHDKSERSLTDNGGIKREKENRKPKSAPGKEKMLSTSWLCYLSFKEKRCVVYLNVTTSSDYEWHLNTQMRIKTGHVESSVLKVVDKDVFEFYPRSDPVSVDIISKAVATVKFELRILNKIIEPLPTFEDGDLTVLFGDGTTIKVYRDLLALYSQYISECSSAVYSSELETKHTFDAAPPLRKIHSKKLEYLDVSVRPLLIQIQIQIYYMR</sequence>
<dbReference type="Proteomes" id="UP000271162">
    <property type="component" value="Unassembled WGS sequence"/>
</dbReference>
<accession>A0A0N4XNV0</accession>
<evidence type="ECO:0000256" key="1">
    <source>
        <dbReference type="SAM" id="MobiDB-lite"/>
    </source>
</evidence>
<dbReference type="EMBL" id="UYSL01007430">
    <property type="protein sequence ID" value="VDL67792.1"/>
    <property type="molecule type" value="Genomic_DNA"/>
</dbReference>
<dbReference type="WBParaSite" id="NBR_0000420201-mRNA-1">
    <property type="protein sequence ID" value="NBR_0000420201-mRNA-1"/>
    <property type="gene ID" value="NBR_0000420201"/>
</dbReference>
<organism evidence="4">
    <name type="scientific">Nippostrongylus brasiliensis</name>
    <name type="common">Rat hookworm</name>
    <dbReference type="NCBI Taxonomy" id="27835"/>
    <lineage>
        <taxon>Eukaryota</taxon>
        <taxon>Metazoa</taxon>
        <taxon>Ecdysozoa</taxon>
        <taxon>Nematoda</taxon>
        <taxon>Chromadorea</taxon>
        <taxon>Rhabditida</taxon>
        <taxon>Rhabditina</taxon>
        <taxon>Rhabditomorpha</taxon>
        <taxon>Strongyloidea</taxon>
        <taxon>Heligmosomidae</taxon>
        <taxon>Nippostrongylus</taxon>
    </lineage>
</organism>
<dbReference type="AlphaFoldDB" id="A0A0N4XNV0"/>
<feature type="region of interest" description="Disordered" evidence="1">
    <location>
        <begin position="1"/>
        <end position="33"/>
    </location>
</feature>
<name>A0A0N4XNV0_NIPBR</name>
<proteinExistence type="predicted"/>
<gene>
    <name evidence="2" type="ORF">NBR_LOCUS4203</name>
</gene>
<keyword evidence="3" id="KW-1185">Reference proteome</keyword>
<reference evidence="4" key="1">
    <citation type="submission" date="2017-02" db="UniProtKB">
        <authorList>
            <consortium name="WormBaseParasite"/>
        </authorList>
    </citation>
    <scope>IDENTIFICATION</scope>
</reference>